<keyword evidence="1" id="KW-1133">Transmembrane helix</keyword>
<accession>A0ABS3CKC2</accession>
<keyword evidence="1" id="KW-0472">Membrane</keyword>
<feature type="domain" description="SGNH hydrolase-type esterase" evidence="2">
    <location>
        <begin position="108"/>
        <end position="366"/>
    </location>
</feature>
<dbReference type="EMBL" id="JAFKCU010000006">
    <property type="protein sequence ID" value="MBN7817551.1"/>
    <property type="molecule type" value="Genomic_DNA"/>
</dbReference>
<dbReference type="Pfam" id="PF13472">
    <property type="entry name" value="Lipase_GDSL_2"/>
    <property type="match status" value="1"/>
</dbReference>
<dbReference type="InterPro" id="IPR051532">
    <property type="entry name" value="Ester_Hydrolysis_Enzymes"/>
</dbReference>
<evidence type="ECO:0000313" key="3">
    <source>
        <dbReference type="EMBL" id="MBN7817551.1"/>
    </source>
</evidence>
<keyword evidence="1" id="KW-0812">Transmembrane</keyword>
<evidence type="ECO:0000313" key="4">
    <source>
        <dbReference type="Proteomes" id="UP000664480"/>
    </source>
</evidence>
<keyword evidence="4" id="KW-1185">Reference proteome</keyword>
<feature type="transmembrane region" description="Helical" evidence="1">
    <location>
        <begin position="12"/>
        <end position="32"/>
    </location>
</feature>
<reference evidence="3 4" key="1">
    <citation type="submission" date="2021-03" db="EMBL/GenBank/DDBJ databases">
        <title>novel species isolated from a fishpond in China.</title>
        <authorList>
            <person name="Lu H."/>
            <person name="Cai Z."/>
        </authorList>
    </citation>
    <scope>NUCLEOTIDE SEQUENCE [LARGE SCALE GENOMIC DNA]</scope>
    <source>
        <strain evidence="3 4">YJ13C</strain>
    </source>
</reference>
<gene>
    <name evidence="3" type="ORF">J0A69_19065</name>
</gene>
<dbReference type="Proteomes" id="UP000664480">
    <property type="component" value="Unassembled WGS sequence"/>
</dbReference>
<name>A0ABS3CKC2_9BACT</name>
<organism evidence="3 4">
    <name type="scientific">Algoriphagus pacificus</name>
    <dbReference type="NCBI Taxonomy" id="2811234"/>
    <lineage>
        <taxon>Bacteria</taxon>
        <taxon>Pseudomonadati</taxon>
        <taxon>Bacteroidota</taxon>
        <taxon>Cytophagia</taxon>
        <taxon>Cytophagales</taxon>
        <taxon>Cyclobacteriaceae</taxon>
        <taxon>Algoriphagus</taxon>
    </lineage>
</organism>
<dbReference type="SUPFAM" id="SSF52266">
    <property type="entry name" value="SGNH hydrolase"/>
    <property type="match status" value="1"/>
</dbReference>
<dbReference type="CDD" id="cd00229">
    <property type="entry name" value="SGNH_hydrolase"/>
    <property type="match status" value="1"/>
</dbReference>
<dbReference type="PANTHER" id="PTHR30383">
    <property type="entry name" value="THIOESTERASE 1/PROTEASE 1/LYSOPHOSPHOLIPASE L1"/>
    <property type="match status" value="1"/>
</dbReference>
<keyword evidence="3" id="KW-0378">Hydrolase</keyword>
<dbReference type="GO" id="GO:0016787">
    <property type="term" value="F:hydrolase activity"/>
    <property type="evidence" value="ECO:0007669"/>
    <property type="project" value="UniProtKB-KW"/>
</dbReference>
<protein>
    <submittedName>
        <fullName evidence="3">SGNH/GDSL hydrolase family protein</fullName>
    </submittedName>
</protein>
<comment type="caution">
    <text evidence="3">The sequence shown here is derived from an EMBL/GenBank/DDBJ whole genome shotgun (WGS) entry which is preliminary data.</text>
</comment>
<proteinExistence type="predicted"/>
<dbReference type="Gene3D" id="3.40.50.1110">
    <property type="entry name" value="SGNH hydrolase"/>
    <property type="match status" value="1"/>
</dbReference>
<dbReference type="RefSeq" id="WP_206588218.1">
    <property type="nucleotide sequence ID" value="NZ_JAFKCU010000006.1"/>
</dbReference>
<evidence type="ECO:0000259" key="2">
    <source>
        <dbReference type="Pfam" id="PF13472"/>
    </source>
</evidence>
<sequence length="385" mass="43914">MGLISKNDIKSFFTITVPMLLIMLVIIEIALWKVAPVPDPFASYKNAQAINYQYIESQFPKKASYTFEIESDLPLMDSSVTFTTNNMGFRGDSLINPKPANEYRVFMVGGSTTENLFIDDALGFERQIQEKLQKEVPTKTIKVYNAGKSGDATPDHLAMLGQRLIHLQPDLIVLFPGINDLNRLAAGYDYLHYPVKNDAPQRSWVVDLKFFLSNFQVMRRLINVLNPEEENARKAIFLTTNYKDKVKEVQALPLESSLPPIDISIYERNIDSFIGICKIQGIDLLLLTQTYTWNSQAENNLSDWHWMVGIGNKRYPEDKLANQLSELNESIIQVSSKDSVELLDLEKLIPKTNAYFYDDCHFNKGGIELSTDLISEKIQLTYFNN</sequence>
<dbReference type="InterPro" id="IPR013830">
    <property type="entry name" value="SGNH_hydro"/>
</dbReference>
<dbReference type="InterPro" id="IPR036514">
    <property type="entry name" value="SGNH_hydro_sf"/>
</dbReference>
<evidence type="ECO:0000256" key="1">
    <source>
        <dbReference type="SAM" id="Phobius"/>
    </source>
</evidence>